<dbReference type="InterPro" id="IPR016181">
    <property type="entry name" value="Acyl_CoA_acyltransferase"/>
</dbReference>
<evidence type="ECO:0000313" key="4">
    <source>
        <dbReference type="EMBL" id="GBF58479.1"/>
    </source>
</evidence>
<evidence type="ECO:0000313" key="5">
    <source>
        <dbReference type="Proteomes" id="UP000245086"/>
    </source>
</evidence>
<keyword evidence="5" id="KW-1185">Reference proteome</keyword>
<gene>
    <name evidence="4" type="primary">mshD</name>
    <name evidence="4" type="ORF">PbB2_02165</name>
</gene>
<dbReference type="Gene3D" id="3.40.630.30">
    <property type="match status" value="1"/>
</dbReference>
<dbReference type="GO" id="GO:0035447">
    <property type="term" value="F:mycothiol synthase activity"/>
    <property type="evidence" value="ECO:0007669"/>
    <property type="project" value="UniProtKB-EC"/>
</dbReference>
<keyword evidence="1 4" id="KW-0808">Transferase</keyword>
<dbReference type="EC" id="2.3.1.189" evidence="4"/>
<comment type="caution">
    <text evidence="4">The sequence shown here is derived from an EMBL/GenBank/DDBJ whole genome shotgun (WGS) entry which is preliminary data.</text>
</comment>
<dbReference type="Pfam" id="PF00583">
    <property type="entry name" value="Acetyltransf_1"/>
    <property type="match status" value="1"/>
</dbReference>
<dbReference type="CDD" id="cd04301">
    <property type="entry name" value="NAT_SF"/>
    <property type="match status" value="1"/>
</dbReference>
<name>A0A2P2EBQ3_9PROT</name>
<evidence type="ECO:0000256" key="1">
    <source>
        <dbReference type="ARBA" id="ARBA00022679"/>
    </source>
</evidence>
<feature type="domain" description="N-acetyltransferase" evidence="3">
    <location>
        <begin position="1"/>
        <end position="179"/>
    </location>
</feature>
<dbReference type="EMBL" id="BFBR01000006">
    <property type="protein sequence ID" value="GBF58479.1"/>
    <property type="molecule type" value="Genomic_DNA"/>
</dbReference>
<evidence type="ECO:0000259" key="3">
    <source>
        <dbReference type="PROSITE" id="PS51186"/>
    </source>
</evidence>
<dbReference type="PANTHER" id="PTHR43877">
    <property type="entry name" value="AMINOALKYLPHOSPHONATE N-ACETYLTRANSFERASE-RELATED-RELATED"/>
    <property type="match status" value="1"/>
</dbReference>
<dbReference type="PROSITE" id="PS51186">
    <property type="entry name" value="GNAT"/>
    <property type="match status" value="1"/>
</dbReference>
<dbReference type="Proteomes" id="UP000245086">
    <property type="component" value="Unassembled WGS sequence"/>
</dbReference>
<dbReference type="InterPro" id="IPR000182">
    <property type="entry name" value="GNAT_dom"/>
</dbReference>
<accession>A0A2P2EBQ3</accession>
<sequence>MIRRADQSDAPAIAELQQLTWREAYAGLLPTPLLDGLALPRLYRTWRAELIRQDGDLDLGIFIAETEDGKALGYATCGAATLQSQDLLGDGEIHQLYVRASHQGRGLGRALMLACSRWLLMRGLFSGGLWVVKGNERARAFYESIGGELIGDRRDSMQGWQIPVVGYGWEDLHELAGLESEVPSWL</sequence>
<proteinExistence type="predicted"/>
<organism evidence="4 5">
    <name type="scientific">Candidatus Phycosocius bacilliformis</name>
    <dbReference type="NCBI Taxonomy" id="1445552"/>
    <lineage>
        <taxon>Bacteria</taxon>
        <taxon>Pseudomonadati</taxon>
        <taxon>Pseudomonadota</taxon>
        <taxon>Alphaproteobacteria</taxon>
        <taxon>Caulobacterales</taxon>
        <taxon>Caulobacterales incertae sedis</taxon>
        <taxon>Candidatus Phycosocius</taxon>
    </lineage>
</organism>
<protein>
    <submittedName>
        <fullName evidence="4">Mycothiol acetyltransferase</fullName>
        <ecNumber evidence="4">2.3.1.189</ecNumber>
    </submittedName>
</protein>
<reference evidence="4 5" key="1">
    <citation type="journal article" date="2018" name="Genome Announc.">
        <title>Draft Genome Sequence of "Candidatus Phycosocius bacilliformis," an Alphaproteobacterial Ectosymbiont of the Hydrocarbon-Producing Green Alga Botryococcus braunii.</title>
        <authorList>
            <person name="Tanabe Y."/>
            <person name="Yamaguchi H."/>
            <person name="Watanabe M.M."/>
        </authorList>
    </citation>
    <scope>NUCLEOTIDE SEQUENCE [LARGE SCALE GENOMIC DNA]</scope>
    <source>
        <strain evidence="4 5">BOTRYCO-2</strain>
    </source>
</reference>
<dbReference type="SUPFAM" id="SSF55729">
    <property type="entry name" value="Acyl-CoA N-acyltransferases (Nat)"/>
    <property type="match status" value="1"/>
</dbReference>
<evidence type="ECO:0000256" key="2">
    <source>
        <dbReference type="ARBA" id="ARBA00023315"/>
    </source>
</evidence>
<dbReference type="AlphaFoldDB" id="A0A2P2EBQ3"/>
<dbReference type="InterPro" id="IPR050832">
    <property type="entry name" value="Bact_Acetyltransf"/>
</dbReference>
<keyword evidence="2 4" id="KW-0012">Acyltransferase</keyword>